<protein>
    <submittedName>
        <fullName evidence="3">Response regulator receiver protein</fullName>
    </submittedName>
</protein>
<dbReference type="Gene3D" id="3.40.50.2300">
    <property type="match status" value="1"/>
</dbReference>
<dbReference type="SMART" id="SM00448">
    <property type="entry name" value="REC"/>
    <property type="match status" value="1"/>
</dbReference>
<keyword evidence="1" id="KW-0597">Phosphoprotein</keyword>
<dbReference type="EMBL" id="ABOX02000102">
    <property type="protein sequence ID" value="EEF56968.1"/>
    <property type="molecule type" value="Genomic_DNA"/>
</dbReference>
<name>B9XT66_PEDPL</name>
<feature type="modified residue" description="4-aspartylphosphate" evidence="1">
    <location>
        <position position="80"/>
    </location>
</feature>
<comment type="caution">
    <text evidence="3">The sequence shown here is derived from an EMBL/GenBank/DDBJ whole genome shotgun (WGS) entry which is preliminary data.</text>
</comment>
<evidence type="ECO:0000256" key="1">
    <source>
        <dbReference type="PROSITE-ProRule" id="PRU00169"/>
    </source>
</evidence>
<dbReference type="InterPro" id="IPR001789">
    <property type="entry name" value="Sig_transdc_resp-reg_receiver"/>
</dbReference>
<gene>
    <name evidence="3" type="ORF">Cflav_PD0005</name>
</gene>
<dbReference type="InterPro" id="IPR052893">
    <property type="entry name" value="TCS_response_regulator"/>
</dbReference>
<feature type="domain" description="Response regulatory" evidence="2">
    <location>
        <begin position="19"/>
        <end position="147"/>
    </location>
</feature>
<dbReference type="AlphaFoldDB" id="B9XT66"/>
<proteinExistence type="predicted"/>
<reference evidence="3 4" key="1">
    <citation type="journal article" date="2011" name="J. Bacteriol.">
        <title>Genome sequence of 'Pedosphaera parvula' Ellin514, an aerobic Verrucomicrobial isolate from pasture soil.</title>
        <authorList>
            <person name="Kant R."/>
            <person name="van Passel M.W."/>
            <person name="Sangwan P."/>
            <person name="Palva A."/>
            <person name="Lucas S."/>
            <person name="Copeland A."/>
            <person name="Lapidus A."/>
            <person name="Glavina Del Rio T."/>
            <person name="Dalin E."/>
            <person name="Tice H."/>
            <person name="Bruce D."/>
            <person name="Goodwin L."/>
            <person name="Pitluck S."/>
            <person name="Chertkov O."/>
            <person name="Larimer F.W."/>
            <person name="Land M.L."/>
            <person name="Hauser L."/>
            <person name="Brettin T.S."/>
            <person name="Detter J.C."/>
            <person name="Han S."/>
            <person name="de Vos W.M."/>
            <person name="Janssen P.H."/>
            <person name="Smidt H."/>
        </authorList>
    </citation>
    <scope>NUCLEOTIDE SEQUENCE [LARGE SCALE GENOMIC DNA]</scope>
    <source>
        <strain evidence="3 4">Ellin514</strain>
    </source>
</reference>
<dbReference type="GO" id="GO:0000160">
    <property type="term" value="P:phosphorelay signal transduction system"/>
    <property type="evidence" value="ECO:0007669"/>
    <property type="project" value="InterPro"/>
</dbReference>
<accession>B9XT66</accession>
<keyword evidence="4" id="KW-1185">Reference proteome</keyword>
<evidence type="ECO:0000313" key="3">
    <source>
        <dbReference type="EMBL" id="EEF56968.1"/>
    </source>
</evidence>
<dbReference type="STRING" id="320771.Cflav_PD0005"/>
<sequence length="175" mass="19385">MLFSDVSPVMGEHMKSSRTILLIEDNHSDVALIRNAFLQRGVTDQLEIVAEGRMAKDYLAGHGIYSDRAVYPFPKLVLLDLRLPDITGLEVLKWLRSEPGLTKVPVVILTGSEVRSDIDRAYQLGANSYLVKTADFEKFRALVQDLNEFVLGPQNPDAVINLGSPSPTPKTLAHD</sequence>
<dbReference type="CDD" id="cd17557">
    <property type="entry name" value="REC_Rcp-like"/>
    <property type="match status" value="1"/>
</dbReference>
<organism evidence="3 4">
    <name type="scientific">Pedosphaera parvula (strain Ellin514)</name>
    <dbReference type="NCBI Taxonomy" id="320771"/>
    <lineage>
        <taxon>Bacteria</taxon>
        <taxon>Pseudomonadati</taxon>
        <taxon>Verrucomicrobiota</taxon>
        <taxon>Pedosphaerae</taxon>
        <taxon>Pedosphaerales</taxon>
        <taxon>Pedosphaeraceae</taxon>
        <taxon>Pedosphaera</taxon>
    </lineage>
</organism>
<dbReference type="Pfam" id="PF00072">
    <property type="entry name" value="Response_reg"/>
    <property type="match status" value="1"/>
</dbReference>
<dbReference type="SUPFAM" id="SSF52172">
    <property type="entry name" value="CheY-like"/>
    <property type="match status" value="1"/>
</dbReference>
<dbReference type="PROSITE" id="PS50110">
    <property type="entry name" value="RESPONSE_REGULATORY"/>
    <property type="match status" value="1"/>
</dbReference>
<dbReference type="InterPro" id="IPR011006">
    <property type="entry name" value="CheY-like_superfamily"/>
</dbReference>
<dbReference type="Proteomes" id="UP000003688">
    <property type="component" value="Unassembled WGS sequence"/>
</dbReference>
<dbReference type="PANTHER" id="PTHR44520:SF1">
    <property type="entry name" value="TWO-COMPONENT SYSTEM REGULATORY PROTEIN"/>
    <property type="match status" value="1"/>
</dbReference>
<evidence type="ECO:0000313" key="4">
    <source>
        <dbReference type="Proteomes" id="UP000003688"/>
    </source>
</evidence>
<evidence type="ECO:0000259" key="2">
    <source>
        <dbReference type="PROSITE" id="PS50110"/>
    </source>
</evidence>
<dbReference type="PANTHER" id="PTHR44520">
    <property type="entry name" value="RESPONSE REGULATOR RCP1-RELATED"/>
    <property type="match status" value="1"/>
</dbReference>